<organism evidence="2 3">
    <name type="scientific">Sphingobacterium kyonggiense</name>
    <dbReference type="NCBI Taxonomy" id="714075"/>
    <lineage>
        <taxon>Bacteria</taxon>
        <taxon>Pseudomonadati</taxon>
        <taxon>Bacteroidota</taxon>
        <taxon>Sphingobacteriia</taxon>
        <taxon>Sphingobacteriales</taxon>
        <taxon>Sphingobacteriaceae</taxon>
        <taxon>Sphingobacterium</taxon>
    </lineage>
</organism>
<feature type="coiled-coil region" evidence="1">
    <location>
        <begin position="128"/>
        <end position="155"/>
    </location>
</feature>
<reference evidence="3" key="1">
    <citation type="journal article" date="2019" name="Int. J. Syst. Evol. Microbiol.">
        <title>The Global Catalogue of Microorganisms (GCM) 10K type strain sequencing project: providing services to taxonomists for standard genome sequencing and annotation.</title>
        <authorList>
            <consortium name="The Broad Institute Genomics Platform"/>
            <consortium name="The Broad Institute Genome Sequencing Center for Infectious Disease"/>
            <person name="Wu L."/>
            <person name="Ma J."/>
        </authorList>
    </citation>
    <scope>NUCLEOTIDE SEQUENCE [LARGE SCALE GENOMIC DNA]</scope>
    <source>
        <strain evidence="3">JCM 16704</strain>
    </source>
</reference>
<name>A0ABP7Z352_9SPHI</name>
<keyword evidence="3" id="KW-1185">Reference proteome</keyword>
<accession>A0ABP7Z352</accession>
<gene>
    <name evidence="2" type="ORF">GCM10022216_27540</name>
</gene>
<dbReference type="EMBL" id="BAAAZI010000011">
    <property type="protein sequence ID" value="GAA4144510.1"/>
    <property type="molecule type" value="Genomic_DNA"/>
</dbReference>
<keyword evidence="1" id="KW-0175">Coiled coil</keyword>
<comment type="caution">
    <text evidence="2">The sequence shown here is derived from an EMBL/GenBank/DDBJ whole genome shotgun (WGS) entry which is preliminary data.</text>
</comment>
<proteinExistence type="predicted"/>
<sequence length="251" mass="30096">MSSKYFKYRRAFQRKVHPYDLGVLTGLKRGSDDNHFLLKVYKLDASAFEDYYRYHLEYYLEKDKRNNEHDFFAHVWRIVEKRIEYFDGRDPFSSKHALYVSNTEKLRAFQEFLIPRDKWNIRPNELLLTEKDNLIAELREKIGALEEKLSKLEDFEVSVKAMVQDDHLPTFIDLIRQLKDLTLPNGRKLLKSDYESPYYKLVSMYFTYEGKDIPISTARNYFVKKDPKDAKKGVKIEEHEKLFKIVPKKKS</sequence>
<dbReference type="Proteomes" id="UP001500101">
    <property type="component" value="Unassembled WGS sequence"/>
</dbReference>
<evidence type="ECO:0000256" key="1">
    <source>
        <dbReference type="SAM" id="Coils"/>
    </source>
</evidence>
<dbReference type="RefSeq" id="WP_344675349.1">
    <property type="nucleotide sequence ID" value="NZ_BAAAZI010000011.1"/>
</dbReference>
<evidence type="ECO:0000313" key="3">
    <source>
        <dbReference type="Proteomes" id="UP001500101"/>
    </source>
</evidence>
<protein>
    <submittedName>
        <fullName evidence="2">Uncharacterized protein</fullName>
    </submittedName>
</protein>
<evidence type="ECO:0000313" key="2">
    <source>
        <dbReference type="EMBL" id="GAA4144510.1"/>
    </source>
</evidence>